<evidence type="ECO:0000256" key="1">
    <source>
        <dbReference type="SAM" id="MobiDB-lite"/>
    </source>
</evidence>
<dbReference type="Proteomes" id="UP001158576">
    <property type="component" value="Chromosome 1"/>
</dbReference>
<accession>A0ABN7SY11</accession>
<dbReference type="EMBL" id="OU015566">
    <property type="protein sequence ID" value="CAG5105973.1"/>
    <property type="molecule type" value="Genomic_DNA"/>
</dbReference>
<gene>
    <name evidence="2" type="ORF">OKIOD_LOCUS11384</name>
</gene>
<feature type="region of interest" description="Disordered" evidence="1">
    <location>
        <begin position="1"/>
        <end position="21"/>
    </location>
</feature>
<sequence length="591" mass="69195">MKLSKAEVRQRKREKAERKRKMAIAEKQREWTLESDPTEFYSVEGEHNLQIKNFMGMFFLEESEYLHVTCGDGEEEYVDINVGDIIQDDAKGRFRFKIMKKMFKNTHLWGAFGLDSQFSFKEGSTSNIATGFLSDSTNTFFMKKLVLKDLKFSPHIVSIYLAAIHRLPVRLTWVDTCALLEICDFCASTAVWYDYVKPALLRLTHQNFTRIMDMLFLYQTYRTREVDDDKIPINSRNIYDRTFYHILQSSNFKSIFKLNNQDYQGTLEQHYRLVPRKDHLAAACANSSKCFYYRTNWDVRILMVRMWTENRNARSDQDIQSDYMEVFSKFNAPAALNQLLSPSIMRQVLTKGMLVQPNEKYWAFDIKSFPRRIKEYNIKPYGSELIEDDGKKVSEKDIKGYFSYEEYRPESGTDPESGEWGDTENAEDTKKSRERATHERKVKRRLGDKRNELKQAIEDHKNGVGGRNVPLNDSGGSNYAWGLRIKTESRPLDTVRRPLVGKLLKVNRKDKYVVVQWITPGCELLSDVDYAGPGILYNRNDNFDSRIDWGPNSNKIVKYLIKKDAFHIELAEDIFPYVDIYKTYFKDLNAS</sequence>
<evidence type="ECO:0000313" key="2">
    <source>
        <dbReference type="EMBL" id="CAG5105973.1"/>
    </source>
</evidence>
<feature type="compositionally biased region" description="Acidic residues" evidence="1">
    <location>
        <begin position="416"/>
        <end position="426"/>
    </location>
</feature>
<feature type="compositionally biased region" description="Basic and acidic residues" evidence="1">
    <location>
        <begin position="427"/>
        <end position="439"/>
    </location>
</feature>
<reference evidence="2 3" key="1">
    <citation type="submission" date="2021-04" db="EMBL/GenBank/DDBJ databases">
        <authorList>
            <person name="Bliznina A."/>
        </authorList>
    </citation>
    <scope>NUCLEOTIDE SEQUENCE [LARGE SCALE GENOMIC DNA]</scope>
</reference>
<evidence type="ECO:0000313" key="3">
    <source>
        <dbReference type="Proteomes" id="UP001158576"/>
    </source>
</evidence>
<organism evidence="2 3">
    <name type="scientific">Oikopleura dioica</name>
    <name type="common">Tunicate</name>
    <dbReference type="NCBI Taxonomy" id="34765"/>
    <lineage>
        <taxon>Eukaryota</taxon>
        <taxon>Metazoa</taxon>
        <taxon>Chordata</taxon>
        <taxon>Tunicata</taxon>
        <taxon>Appendicularia</taxon>
        <taxon>Copelata</taxon>
        <taxon>Oikopleuridae</taxon>
        <taxon>Oikopleura</taxon>
    </lineage>
</organism>
<feature type="region of interest" description="Disordered" evidence="1">
    <location>
        <begin position="404"/>
        <end position="452"/>
    </location>
</feature>
<name>A0ABN7SY11_OIKDI</name>
<keyword evidence="3" id="KW-1185">Reference proteome</keyword>
<proteinExistence type="predicted"/>
<protein>
    <submittedName>
        <fullName evidence="2">Oidioi.mRNA.OKI2018_I69.chr1.g2619.t1.cds</fullName>
    </submittedName>
</protein>